<gene>
    <name evidence="1" type="ORF">FSCOSCO3_A003922</name>
</gene>
<dbReference type="EMBL" id="CAWUFR010000024">
    <property type="protein sequence ID" value="CAK6956294.1"/>
    <property type="molecule type" value="Genomic_DNA"/>
</dbReference>
<accession>A0AAV1NBV3</accession>
<sequence>MQQLDVTESIPEHYESMRILIVTKPPVNTVTCVEFSPCERRTVAATGKRCSDCRRRVKCVRLHWNGNGYFTCQSQKRKTWFHCTGKSYQPQKGSNTEGGTCVAAM</sequence>
<keyword evidence="2" id="KW-1185">Reference proteome</keyword>
<comment type="caution">
    <text evidence="1">The sequence shown here is derived from an EMBL/GenBank/DDBJ whole genome shotgun (WGS) entry which is preliminary data.</text>
</comment>
<protein>
    <submittedName>
        <fullName evidence="1">Uncharacterized protein</fullName>
    </submittedName>
</protein>
<name>A0AAV1NBV3_SCOSC</name>
<evidence type="ECO:0000313" key="1">
    <source>
        <dbReference type="EMBL" id="CAK6956294.1"/>
    </source>
</evidence>
<evidence type="ECO:0000313" key="2">
    <source>
        <dbReference type="Proteomes" id="UP001314229"/>
    </source>
</evidence>
<organism evidence="1 2">
    <name type="scientific">Scomber scombrus</name>
    <name type="common">Atlantic mackerel</name>
    <name type="synonym">Scomber vernalis</name>
    <dbReference type="NCBI Taxonomy" id="13677"/>
    <lineage>
        <taxon>Eukaryota</taxon>
        <taxon>Metazoa</taxon>
        <taxon>Chordata</taxon>
        <taxon>Craniata</taxon>
        <taxon>Vertebrata</taxon>
        <taxon>Euteleostomi</taxon>
        <taxon>Actinopterygii</taxon>
        <taxon>Neopterygii</taxon>
        <taxon>Teleostei</taxon>
        <taxon>Neoteleostei</taxon>
        <taxon>Acanthomorphata</taxon>
        <taxon>Pelagiaria</taxon>
        <taxon>Scombriformes</taxon>
        <taxon>Scombridae</taxon>
        <taxon>Scomber</taxon>
    </lineage>
</organism>
<reference evidence="1 2" key="1">
    <citation type="submission" date="2024-01" db="EMBL/GenBank/DDBJ databases">
        <authorList>
            <person name="Alioto T."/>
            <person name="Alioto T."/>
            <person name="Gomez Garrido J."/>
        </authorList>
    </citation>
    <scope>NUCLEOTIDE SEQUENCE [LARGE SCALE GENOMIC DNA]</scope>
</reference>
<dbReference type="Proteomes" id="UP001314229">
    <property type="component" value="Unassembled WGS sequence"/>
</dbReference>
<proteinExistence type="predicted"/>
<dbReference type="AlphaFoldDB" id="A0AAV1NBV3"/>